<feature type="transmembrane region" description="Helical" evidence="7">
    <location>
        <begin position="173"/>
        <end position="191"/>
    </location>
</feature>
<evidence type="ECO:0000256" key="1">
    <source>
        <dbReference type="ARBA" id="ARBA00004141"/>
    </source>
</evidence>
<dbReference type="EMBL" id="HE978315">
    <property type="protein sequence ID" value="CCK68550.1"/>
    <property type="molecule type" value="Genomic_DNA"/>
</dbReference>
<dbReference type="Pfam" id="PF01694">
    <property type="entry name" value="Rhomboid"/>
    <property type="match status" value="1"/>
</dbReference>
<evidence type="ECO:0000313" key="10">
    <source>
        <dbReference type="Proteomes" id="UP000006310"/>
    </source>
</evidence>
<dbReference type="AlphaFoldDB" id="J7R180"/>
<evidence type="ECO:0000256" key="3">
    <source>
        <dbReference type="ARBA" id="ARBA00022692"/>
    </source>
</evidence>
<protein>
    <recommendedName>
        <fullName evidence="8">Peptidase S54 rhomboid domain-containing protein</fullName>
    </recommendedName>
</protein>
<feature type="transmembrane region" description="Helical" evidence="7">
    <location>
        <begin position="140"/>
        <end position="161"/>
    </location>
</feature>
<dbReference type="OrthoDB" id="10260614at2759"/>
<comment type="subcellular location">
    <subcellularLocation>
        <location evidence="1">Membrane</location>
        <topology evidence="1">Multi-pass membrane protein</topology>
    </subcellularLocation>
</comment>
<keyword evidence="4" id="KW-0378">Hydrolase</keyword>
<evidence type="ECO:0000313" key="9">
    <source>
        <dbReference type="EMBL" id="CCK68550.1"/>
    </source>
</evidence>
<dbReference type="GO" id="GO:0006465">
    <property type="term" value="P:signal peptide processing"/>
    <property type="evidence" value="ECO:0007669"/>
    <property type="project" value="EnsemblFungi"/>
</dbReference>
<dbReference type="GO" id="GO:0004252">
    <property type="term" value="F:serine-type endopeptidase activity"/>
    <property type="evidence" value="ECO:0007669"/>
    <property type="project" value="EnsemblFungi"/>
</dbReference>
<comment type="similarity">
    <text evidence="2">Belongs to the peptidase S54 family.</text>
</comment>
<dbReference type="KEGG" id="kng:KNAG_0B01030"/>
<dbReference type="InterPro" id="IPR022764">
    <property type="entry name" value="Peptidase_S54_rhomboid_dom"/>
</dbReference>
<organism evidence="9 10">
    <name type="scientific">Huiozyma naganishii (strain ATCC MYA-139 / BCRC 22969 / CBS 8797 / KCTC 17520 / NBRC 10181 / NCYC 3082 / Yp74L-3)</name>
    <name type="common">Yeast</name>
    <name type="synonym">Kazachstania naganishii</name>
    <dbReference type="NCBI Taxonomy" id="1071383"/>
    <lineage>
        <taxon>Eukaryota</taxon>
        <taxon>Fungi</taxon>
        <taxon>Dikarya</taxon>
        <taxon>Ascomycota</taxon>
        <taxon>Saccharomycotina</taxon>
        <taxon>Saccharomycetes</taxon>
        <taxon>Saccharomycetales</taxon>
        <taxon>Saccharomycetaceae</taxon>
        <taxon>Huiozyma</taxon>
    </lineage>
</organism>
<reference evidence="10" key="2">
    <citation type="submission" date="2012-08" db="EMBL/GenBank/DDBJ databases">
        <title>Genome sequence of Kazachstania naganishii.</title>
        <authorList>
            <person name="Gordon J.L."/>
            <person name="Armisen D."/>
            <person name="Proux-Wera E."/>
            <person name="OhEigeartaigh S.S."/>
            <person name="Byrne K.P."/>
            <person name="Wolfe K.H."/>
        </authorList>
    </citation>
    <scope>NUCLEOTIDE SEQUENCE [LARGE SCALE GENOMIC DNA]</scope>
    <source>
        <strain evidence="10">ATCC MYA-139 / BCRC 22969 / CBS 8797 / CCRC 22969 / KCTC 17520 / NBRC 10181 / NCYC 3082</strain>
    </source>
</reference>
<dbReference type="HOGENOM" id="CLU_034022_2_1_1"/>
<dbReference type="Gene3D" id="1.20.1540.10">
    <property type="entry name" value="Rhomboid-like"/>
    <property type="match status" value="1"/>
</dbReference>
<evidence type="ECO:0000256" key="2">
    <source>
        <dbReference type="ARBA" id="ARBA00009045"/>
    </source>
</evidence>
<dbReference type="PANTHER" id="PTHR43731:SF14">
    <property type="entry name" value="PRESENILIN-ASSOCIATED RHOMBOID-LIKE PROTEIN, MITOCHONDRIAL"/>
    <property type="match status" value="1"/>
</dbReference>
<dbReference type="OMA" id="LWYPRIA"/>
<dbReference type="STRING" id="1071383.J7R180"/>
<reference evidence="9 10" key="1">
    <citation type="journal article" date="2011" name="Proc. Natl. Acad. Sci. U.S.A.">
        <title>Evolutionary erosion of yeast sex chromosomes by mating-type switching accidents.</title>
        <authorList>
            <person name="Gordon J.L."/>
            <person name="Armisen D."/>
            <person name="Proux-Wera E."/>
            <person name="Oheigeartaigh S.S."/>
            <person name="Byrne K.P."/>
            <person name="Wolfe K.H."/>
        </authorList>
    </citation>
    <scope>NUCLEOTIDE SEQUENCE [LARGE SCALE GENOMIC DNA]</scope>
    <source>
        <strain evidence="10">ATCC MYA-139 / BCRC 22969 / CBS 8797 / CCRC 22969 / KCTC 17520 / NBRC 10181 / NCYC 3082</strain>
    </source>
</reference>
<keyword evidence="10" id="KW-1185">Reference proteome</keyword>
<feature type="transmembrane region" description="Helical" evidence="7">
    <location>
        <begin position="232"/>
        <end position="254"/>
    </location>
</feature>
<dbReference type="GO" id="GO:0010821">
    <property type="term" value="P:regulation of mitochondrion organization"/>
    <property type="evidence" value="ECO:0007669"/>
    <property type="project" value="EnsemblFungi"/>
</dbReference>
<dbReference type="RefSeq" id="XP_022462796.1">
    <property type="nucleotide sequence ID" value="XM_022611381.1"/>
</dbReference>
<dbReference type="PANTHER" id="PTHR43731">
    <property type="entry name" value="RHOMBOID PROTEASE"/>
    <property type="match status" value="1"/>
</dbReference>
<evidence type="ECO:0000256" key="5">
    <source>
        <dbReference type="ARBA" id="ARBA00022989"/>
    </source>
</evidence>
<keyword evidence="5 7" id="KW-1133">Transmembrane helix</keyword>
<dbReference type="InterPro" id="IPR050925">
    <property type="entry name" value="Rhomboid_protease_S54"/>
</dbReference>
<keyword evidence="3 7" id="KW-0812">Transmembrane</keyword>
<feature type="domain" description="Peptidase S54 rhomboid" evidence="8">
    <location>
        <begin position="211"/>
        <end position="357"/>
    </location>
</feature>
<dbReference type="SUPFAM" id="SSF144091">
    <property type="entry name" value="Rhomboid-like"/>
    <property type="match status" value="1"/>
</dbReference>
<evidence type="ECO:0000256" key="7">
    <source>
        <dbReference type="SAM" id="Phobius"/>
    </source>
</evidence>
<dbReference type="GeneID" id="34524200"/>
<name>J7R180_HUIN7</name>
<evidence type="ECO:0000256" key="4">
    <source>
        <dbReference type="ARBA" id="ARBA00022801"/>
    </source>
</evidence>
<accession>J7R180</accession>
<keyword evidence="6 7" id="KW-0472">Membrane</keyword>
<dbReference type="eggNOG" id="KOG2980">
    <property type="taxonomic scope" value="Eukaryota"/>
</dbReference>
<gene>
    <name evidence="9" type="primary">KNAG0B01030</name>
    <name evidence="9" type="ordered locus">KNAG_0B01030</name>
</gene>
<feature type="transmembrane region" description="Helical" evidence="7">
    <location>
        <begin position="338"/>
        <end position="356"/>
    </location>
</feature>
<sequence length="374" mass="42078">MVERRRSMKYSAGISTVYISRDPYQASMFGITTTKNGLRQCSCYSGLMGPSVLFRKPFLAGGIGKIPLIRTIATGTILKLNFPPKAIDNKLTFKRQFSSTNHINLNWNDDPLGRYNRLNRFQQYQRQGSRQGSNLRQMTLIGIASMVALFFGSSYLFTYVPPFTYYKRKPKEFVYTLLGINIAIFGLWQLPRCWNFLQRYMLLQKGHSSSSWSIIGSAFSHQEFWHLGMNMLALWSFGTSLATMLGTSNFFSLYMNSAIGGSLFSLWYPKIARLAMLGPSLGASGALFGVFGCFAYLIPHAKILLFVFPIPGGAWVAFLASVAWNAAGSALRWGSFDYAAHLGGSAIGVFYGWLISKTIQEKKNRRLERASRWI</sequence>
<feature type="transmembrane region" description="Helical" evidence="7">
    <location>
        <begin position="274"/>
        <end position="297"/>
    </location>
</feature>
<dbReference type="Proteomes" id="UP000006310">
    <property type="component" value="Chromosome 2"/>
</dbReference>
<feature type="transmembrane region" description="Helical" evidence="7">
    <location>
        <begin position="304"/>
        <end position="326"/>
    </location>
</feature>
<proteinExistence type="inferred from homology"/>
<evidence type="ECO:0000259" key="8">
    <source>
        <dbReference type="Pfam" id="PF01694"/>
    </source>
</evidence>
<dbReference type="GO" id="GO:0005743">
    <property type="term" value="C:mitochondrial inner membrane"/>
    <property type="evidence" value="ECO:0007669"/>
    <property type="project" value="EnsemblFungi"/>
</dbReference>
<evidence type="ECO:0000256" key="6">
    <source>
        <dbReference type="ARBA" id="ARBA00023136"/>
    </source>
</evidence>
<dbReference type="InterPro" id="IPR035952">
    <property type="entry name" value="Rhomboid-like_sf"/>
</dbReference>
<dbReference type="FunFam" id="1.20.1540.10:FF:000012">
    <property type="entry name" value="Rhomboid family protein"/>
    <property type="match status" value="1"/>
</dbReference>